<dbReference type="InterPro" id="IPR050807">
    <property type="entry name" value="TransReg_Diox_bact_type"/>
</dbReference>
<keyword evidence="3" id="KW-0804">Transcription</keyword>
<dbReference type="PANTHER" id="PTHR46797">
    <property type="entry name" value="HTH-TYPE TRANSCRIPTIONAL REGULATOR"/>
    <property type="match status" value="1"/>
</dbReference>
<keyword evidence="6" id="KW-1185">Reference proteome</keyword>
<name>A0A5E4SAU3_9BURK</name>
<dbReference type="InterPro" id="IPR010982">
    <property type="entry name" value="Lambda_DNA-bd_dom_sf"/>
</dbReference>
<dbReference type="Pfam" id="PF01381">
    <property type="entry name" value="HTH_3"/>
    <property type="match status" value="1"/>
</dbReference>
<dbReference type="Proteomes" id="UP000333828">
    <property type="component" value="Unassembled WGS sequence"/>
</dbReference>
<evidence type="ECO:0000256" key="2">
    <source>
        <dbReference type="ARBA" id="ARBA00023125"/>
    </source>
</evidence>
<dbReference type="SUPFAM" id="SSF47413">
    <property type="entry name" value="lambda repressor-like DNA-binding domains"/>
    <property type="match status" value="1"/>
</dbReference>
<feature type="domain" description="HTH cro/C1-type" evidence="4">
    <location>
        <begin position="29"/>
        <end position="83"/>
    </location>
</feature>
<dbReference type="InterPro" id="IPR001387">
    <property type="entry name" value="Cro/C1-type_HTH"/>
</dbReference>
<organism evidence="5 6">
    <name type="scientific">Pandoraea iniqua</name>
    <dbReference type="NCBI Taxonomy" id="2508288"/>
    <lineage>
        <taxon>Bacteria</taxon>
        <taxon>Pseudomonadati</taxon>
        <taxon>Pseudomonadota</taxon>
        <taxon>Betaproteobacteria</taxon>
        <taxon>Burkholderiales</taxon>
        <taxon>Burkholderiaceae</taxon>
        <taxon>Pandoraea</taxon>
    </lineage>
</organism>
<reference evidence="5 6" key="1">
    <citation type="submission" date="2019-08" db="EMBL/GenBank/DDBJ databases">
        <authorList>
            <person name="Peeters C."/>
        </authorList>
    </citation>
    <scope>NUCLEOTIDE SEQUENCE [LARGE SCALE GENOMIC DNA]</scope>
    <source>
        <strain evidence="5 6">LMG 31115</strain>
    </source>
</reference>
<dbReference type="GO" id="GO:0005829">
    <property type="term" value="C:cytosol"/>
    <property type="evidence" value="ECO:0007669"/>
    <property type="project" value="TreeGrafter"/>
</dbReference>
<gene>
    <name evidence="5" type="ORF">PIN31115_00701</name>
</gene>
<accession>A0A5E4SAU3</accession>
<evidence type="ECO:0000256" key="3">
    <source>
        <dbReference type="ARBA" id="ARBA00023163"/>
    </source>
</evidence>
<dbReference type="PROSITE" id="PS50943">
    <property type="entry name" value="HTH_CROC1"/>
    <property type="match status" value="1"/>
</dbReference>
<dbReference type="CDD" id="cd00093">
    <property type="entry name" value="HTH_XRE"/>
    <property type="match status" value="1"/>
</dbReference>
<dbReference type="GO" id="GO:0003677">
    <property type="term" value="F:DNA binding"/>
    <property type="evidence" value="ECO:0007669"/>
    <property type="project" value="UniProtKB-KW"/>
</dbReference>
<dbReference type="AlphaFoldDB" id="A0A5E4SAU3"/>
<dbReference type="EMBL" id="CABPSI010000001">
    <property type="protein sequence ID" value="VVD72966.1"/>
    <property type="molecule type" value="Genomic_DNA"/>
</dbReference>
<keyword evidence="2" id="KW-0238">DNA-binding</keyword>
<dbReference type="SMART" id="SM00530">
    <property type="entry name" value="HTH_XRE"/>
    <property type="match status" value="1"/>
</dbReference>
<dbReference type="PANTHER" id="PTHR46797:SF23">
    <property type="entry name" value="HTH-TYPE TRANSCRIPTIONAL REGULATOR SUTR"/>
    <property type="match status" value="1"/>
</dbReference>
<evidence type="ECO:0000256" key="1">
    <source>
        <dbReference type="ARBA" id="ARBA00023015"/>
    </source>
</evidence>
<keyword evidence="1" id="KW-0805">Transcription regulation</keyword>
<sequence>MPVFCFNLPVPNKEIFSMDSNLFRFGRHLAGLRKKYNWAQDKLALESGLARSYLSGVERGKRNISLRNICILADTLGLPPHELLAFDGAHASAADGTMSIPCDPYPSLNRAMQKLSDRDQAWMADLVRTLSLRLGHGMLREE</sequence>
<dbReference type="GO" id="GO:0003700">
    <property type="term" value="F:DNA-binding transcription factor activity"/>
    <property type="evidence" value="ECO:0007669"/>
    <property type="project" value="TreeGrafter"/>
</dbReference>
<dbReference type="Gene3D" id="1.10.260.40">
    <property type="entry name" value="lambda repressor-like DNA-binding domains"/>
    <property type="match status" value="1"/>
</dbReference>
<protein>
    <submittedName>
        <fullName evidence="5">Transcriptional regulator</fullName>
    </submittedName>
</protein>
<evidence type="ECO:0000313" key="5">
    <source>
        <dbReference type="EMBL" id="VVD72966.1"/>
    </source>
</evidence>
<proteinExistence type="predicted"/>
<evidence type="ECO:0000313" key="6">
    <source>
        <dbReference type="Proteomes" id="UP000333828"/>
    </source>
</evidence>
<evidence type="ECO:0000259" key="4">
    <source>
        <dbReference type="PROSITE" id="PS50943"/>
    </source>
</evidence>